<reference evidence="3 4" key="1">
    <citation type="submission" date="2022-12" db="EMBL/GenBank/DDBJ databases">
        <title>Chromosome-level genome of Tegillarca granosa.</title>
        <authorList>
            <person name="Kim J."/>
        </authorList>
    </citation>
    <scope>NUCLEOTIDE SEQUENCE [LARGE SCALE GENOMIC DNA]</scope>
    <source>
        <strain evidence="3">Teg-2019</strain>
        <tissue evidence="3">Adductor muscle</tissue>
    </source>
</reference>
<evidence type="ECO:0000313" key="4">
    <source>
        <dbReference type="Proteomes" id="UP001217089"/>
    </source>
</evidence>
<comment type="caution">
    <text evidence="3">The sequence shown here is derived from an EMBL/GenBank/DDBJ whole genome shotgun (WGS) entry which is preliminary data.</text>
</comment>
<dbReference type="InterPro" id="IPR013783">
    <property type="entry name" value="Ig-like_fold"/>
</dbReference>
<proteinExistence type="predicted"/>
<sequence>MYLKLTPLSLALYGLVTLEVDLAFVSFTKTLYKAKIWGYKTPTISKKLIDNRDKDEDVSPPEFKNFVDNSASNANEQTGSCTVRQIPEKDYTEPMFEISVRADDDRSGVELFLNVGTVPGGSDVLNEKELGGPSTEVKEKLSVTGLPLYFTVYAENSAGTRARVTCSLPTYDVTIPGGRFKIDYLSSSNPETLRASVVTYEDSKLRMSHVGVGFGKDIYGDQMIGWNAINLEERSHDLDIANWDGINDKESGILGYTITVGFKPCEDSVHGWHDPMKHFYHESQWTHSAMINPIDAPYTIMPDGKYYVTVRALNKVEYGGPLSTSVCHTTPYIIDNSPPIVYEIYNVQYEDHVVSLEHNSRAIGISDPIIVDETPPISGNVYDGPVFKKDLKYTKDKESICANWENFYDPDSGIDFYMVSVGTKPLTNVTDIANLTQYDRKTHEACVHLDEKHYLKHEETCYVTVWAFNRAHKQLNVSAISDGVMVDLTKPVPGEVIDGNGTTFTDLKFTAATAKLEAQWRGFSDPESTIYQYNVQVHKAKNGSEDYEIARDWTSFDNTTTSVKWLNFHFHHRDRIKTVLQTTNGALNSIQNETDGFIVDLTPPLLVHIGDGNAQGKDIDYQSSDTSLTANFKFYDDESGVDHYKIQIYQLYHGSRHQIFPDPNQDTFTKSGLSLKQGALYSIRIGATNKAAFVAAFETNGVQIDTSPPKIHWVRVGTFSEAVEEKVDGYVWQADTSGIKASFMGVDSQSGIVAYYVAVGGTDILNFKDMGDQQDMYIDNLNLPLTNISTKSPVYYVTVKAVNGAGLESSTVTSTPIVVVEEDAAECNNLDASCSESLTSVSLTWQPFVDEESGISEYHIAVGTTPGGGQIKPFFKIPITSKYYTVSGLNLNGQRKIYVSVKGVNGAGHSSVASSNGVYMSYLSQGLPPLSHVGVFDVVAGVDEDVDFQTLYDTIRAKWDVSGDPCPVVQYDWKIERLDGLVVQDWLNMGTITSGINDELKMKNGELYYSLLRVTNALGYTYIIRSNGVTIEIDPLLPGEVFDGDIEGWDLQFQPSRTKVSANWRGFGLPADANQQINVESGTLLHLATPNGPACPSRSISLTNSSGWNIMVDKGFRDPDGTKWKLEHLQEYINTDYETEEITIKLARDRKTNIMLSGAYWRMADLVNGGSYEIMAQAASLNHDGHAVTEILFWDGHDNNIATYNHVQESDWTKEICQCCFNDPVPSDCICNCTQYLIDKGYTGNVTTPAPQTTQEFTTPDVNTTSSSDPWSVINTDLLNNTLVDTTPPVAENSCGVQMYPGLSESHVVAWCRTYQDINRIIKTDDVVPYDLSSRLYKYKVVFDVKKEESTSATWCMYVFIDGKEITSLCGIPHLSINTKLVLHTWHKHNVLPEIKDYFLGWSTKARFKQLVMPPDVEADCRYGSPFRGGTNAIIKYEAGIGSTKLGTDIADYREVLKPCIPCTTVCTHYNCDPQCDPNVAKLMTFTLTNLSLTPKVLRENATGHSYYEQATYYLTGLEPGQTLLVNELTSSDLQVEYRSDASLEFVSYIVNPETTNDRTERLLNNRFKTYITSVAVVPVGNLPMPGPLSIVYSESADPTNTTEGNRTMLLHWNPNKQVWEISSRTCKNVTDPEVWNEADGTVTVKFVLATVAATVVNNPPQLTSPTELTMEEDGVILTITITDVNDAPVIFLSKNGQSILHPDPTETVVDDQFPCGSFGTSLPHQPSKMSWLYVSMTYTRQEGYAGYDNIRLYVNDSRGGISDAVHINLRMLLSPCQNEATCEALGSYPCDDEHRVTNFSSDYTCGCQPGWAEEDQLPEEDIIDLNSIEDRTDVDMTGESNDWDPDWKPERRHQMSTFSPLLGLTELKPTAPETKILPVLNPDYPSHSPAPWNRHKAGKVSTPWTKSTSSSPAPWNKPKSKKDSQLFKKPNSTSPAPWNKQKLKNGSLLPSVKMPQKDKHGVLSVEDLETKPNQVVGHLDPNWKQHETALTTDQHNEGYQSDDSIKCEIHENCSNVSSVGSSRSKSPYRIFEHEDGMEDTEDSHTVSIQILIPKCCECPDE</sequence>
<protein>
    <recommendedName>
        <fullName evidence="2">Fibronectin type-III domain-containing protein</fullName>
    </recommendedName>
</protein>
<feature type="compositionally biased region" description="Low complexity" evidence="1">
    <location>
        <begin position="1902"/>
        <end position="1915"/>
    </location>
</feature>
<dbReference type="CDD" id="cd00063">
    <property type="entry name" value="FN3"/>
    <property type="match status" value="1"/>
</dbReference>
<dbReference type="PANTHER" id="PTHR16897:SF2">
    <property type="entry name" value="OS03G0226600 PROTEIN"/>
    <property type="match status" value="1"/>
</dbReference>
<feature type="domain" description="Fibronectin type-III" evidence="2">
    <location>
        <begin position="826"/>
        <end position="921"/>
    </location>
</feature>
<dbReference type="InterPro" id="IPR036116">
    <property type="entry name" value="FN3_sf"/>
</dbReference>
<evidence type="ECO:0000259" key="2">
    <source>
        <dbReference type="PROSITE" id="PS50853"/>
    </source>
</evidence>
<dbReference type="SUPFAM" id="SSF49265">
    <property type="entry name" value="Fibronectin type III"/>
    <property type="match status" value="1"/>
</dbReference>
<evidence type="ECO:0000313" key="3">
    <source>
        <dbReference type="EMBL" id="KAJ8321023.1"/>
    </source>
</evidence>
<dbReference type="PANTHER" id="PTHR16897">
    <property type="entry name" value="OS10G0105400 PROTEIN"/>
    <property type="match status" value="1"/>
</dbReference>
<dbReference type="Proteomes" id="UP001217089">
    <property type="component" value="Unassembled WGS sequence"/>
</dbReference>
<dbReference type="Gene3D" id="2.60.40.10">
    <property type="entry name" value="Immunoglobulins"/>
    <property type="match status" value="1"/>
</dbReference>
<dbReference type="EMBL" id="JARBDR010000141">
    <property type="protein sequence ID" value="KAJ8321023.1"/>
    <property type="molecule type" value="Genomic_DNA"/>
</dbReference>
<evidence type="ECO:0000256" key="1">
    <source>
        <dbReference type="SAM" id="MobiDB-lite"/>
    </source>
</evidence>
<name>A0ABQ9FUU5_TEGGR</name>
<keyword evidence="4" id="KW-1185">Reference proteome</keyword>
<accession>A0ABQ9FUU5</accession>
<feature type="region of interest" description="Disordered" evidence="1">
    <location>
        <begin position="1889"/>
        <end position="1958"/>
    </location>
</feature>
<gene>
    <name evidence="3" type="ORF">KUTeg_002610</name>
</gene>
<dbReference type="InterPro" id="IPR003961">
    <property type="entry name" value="FN3_dom"/>
</dbReference>
<organism evidence="3 4">
    <name type="scientific">Tegillarca granosa</name>
    <name type="common">Malaysian cockle</name>
    <name type="synonym">Anadara granosa</name>
    <dbReference type="NCBI Taxonomy" id="220873"/>
    <lineage>
        <taxon>Eukaryota</taxon>
        <taxon>Metazoa</taxon>
        <taxon>Spiralia</taxon>
        <taxon>Lophotrochozoa</taxon>
        <taxon>Mollusca</taxon>
        <taxon>Bivalvia</taxon>
        <taxon>Autobranchia</taxon>
        <taxon>Pteriomorphia</taxon>
        <taxon>Arcoida</taxon>
        <taxon>Arcoidea</taxon>
        <taxon>Arcidae</taxon>
        <taxon>Tegillarca</taxon>
    </lineage>
</organism>
<dbReference type="PROSITE" id="PS50853">
    <property type="entry name" value="FN3"/>
    <property type="match status" value="1"/>
</dbReference>